<dbReference type="GO" id="GO:0030089">
    <property type="term" value="C:phycobilisome"/>
    <property type="evidence" value="ECO:0007669"/>
    <property type="project" value="InterPro"/>
</dbReference>
<proteinExistence type="inferred from homology"/>
<dbReference type="GO" id="GO:0015979">
    <property type="term" value="P:photosynthesis"/>
    <property type="evidence" value="ECO:0007669"/>
    <property type="project" value="InterPro"/>
</dbReference>
<evidence type="ECO:0000313" key="7">
    <source>
        <dbReference type="EMBL" id="KYC34504.1"/>
    </source>
</evidence>
<comment type="caution">
    <text evidence="7">The sequence shown here is derived from an EMBL/GenBank/DDBJ whole genome shotgun (WGS) entry which is preliminary data.</text>
</comment>
<keyword evidence="3" id="KW-0157">Chromophore</keyword>
<evidence type="ECO:0000256" key="1">
    <source>
        <dbReference type="ARBA" id="ARBA00004445"/>
    </source>
</evidence>
<evidence type="ECO:0000259" key="6">
    <source>
        <dbReference type="Pfam" id="PF19959"/>
    </source>
</evidence>
<dbReference type="InterPro" id="IPR009050">
    <property type="entry name" value="Globin-like_sf"/>
</dbReference>
<dbReference type="InterPro" id="IPR012128">
    <property type="entry name" value="Phycobilisome_asu/bsu"/>
</dbReference>
<dbReference type="InterPro" id="IPR045434">
    <property type="entry name" value="EAD4"/>
</dbReference>
<comment type="subcellular location">
    <subcellularLocation>
        <location evidence="1">Cellular thylakoid membrane</location>
        <topology evidence="1">Peripheral membrane protein</topology>
        <orientation evidence="1">Cytoplasmic side</orientation>
    </subcellularLocation>
</comment>
<keyword evidence="8" id="KW-1185">Reference proteome</keyword>
<gene>
    <name evidence="7" type="ORF">WA1_50715</name>
</gene>
<accession>A0A139WPZ5</accession>
<dbReference type="SUPFAM" id="SSF46458">
    <property type="entry name" value="Globin-like"/>
    <property type="match status" value="1"/>
</dbReference>
<dbReference type="RefSeq" id="WP_017740745.1">
    <property type="nucleotide sequence ID" value="NZ_KQ976356.1"/>
</dbReference>
<dbReference type="InterPro" id="IPR038719">
    <property type="entry name" value="Phycobilisome_asu/bsu_sf"/>
</dbReference>
<dbReference type="EMBL" id="ANNX02000078">
    <property type="protein sequence ID" value="KYC34504.1"/>
    <property type="molecule type" value="Genomic_DNA"/>
</dbReference>
<dbReference type="Proteomes" id="UP000076925">
    <property type="component" value="Unassembled WGS sequence"/>
</dbReference>
<dbReference type="Pfam" id="PF00502">
    <property type="entry name" value="Phycobilisome"/>
    <property type="match status" value="1"/>
</dbReference>
<evidence type="ECO:0000256" key="5">
    <source>
        <dbReference type="SAM" id="Coils"/>
    </source>
</evidence>
<dbReference type="Gene3D" id="1.10.490.20">
    <property type="entry name" value="Phycocyanins"/>
    <property type="match status" value="1"/>
</dbReference>
<feature type="coiled-coil region" evidence="5">
    <location>
        <begin position="219"/>
        <end position="250"/>
    </location>
</feature>
<dbReference type="Pfam" id="PF19959">
    <property type="entry name" value="EAD4"/>
    <property type="match status" value="1"/>
</dbReference>
<organism evidence="7 8">
    <name type="scientific">Scytonema hofmannii PCC 7110</name>
    <dbReference type="NCBI Taxonomy" id="128403"/>
    <lineage>
        <taxon>Bacteria</taxon>
        <taxon>Bacillati</taxon>
        <taxon>Cyanobacteriota</taxon>
        <taxon>Cyanophyceae</taxon>
        <taxon>Nostocales</taxon>
        <taxon>Scytonemataceae</taxon>
        <taxon>Scytonema</taxon>
    </lineage>
</organism>
<feature type="domain" description="Effector-associated" evidence="6">
    <location>
        <begin position="7"/>
        <end position="127"/>
    </location>
</feature>
<sequence length="402" mass="47129">MAKLTYGPQVKARVKRLLEALLRFVNGEFEDSSFKMEHHWNNEDSANPNLIVRTTLVTLNFLTLKDNYPGELTKPQIREALNLLKDFLKILKDNRTTTKGSENWHFTLTLWSKDKEKNLQQFDEAWESSRPKKSKDLEENFRKYENVATNDFQVEFILEQLNLLALDSKSIEWIKLGFRVFERRRRTGKILKKHEEEFNYFKEQVLALISMSSRLSLLADQARKIVHEAQQSLEDEIEELRKLGNNKTNDIIHFLELEKTEIKHKVESSERVLEVIKKFEKALEAGKEAAEWLDTNREKLAKRSGDAALAKYPDIENSTSVESREDLYWKITQYLARISHCLIMGRNNILDEPDSLGSFSIDIYKAAFSYIKTKRIPKRLSIEATVQLKACIDYLLDRFPDY</sequence>
<dbReference type="AlphaFoldDB" id="A0A139WPZ5"/>
<evidence type="ECO:0000313" key="8">
    <source>
        <dbReference type="Proteomes" id="UP000076925"/>
    </source>
</evidence>
<protein>
    <recommendedName>
        <fullName evidence="6">Effector-associated domain-containing protein</fullName>
    </recommendedName>
</protein>
<reference evidence="7 8" key="1">
    <citation type="journal article" date="2013" name="Genome Biol. Evol.">
        <title>Genomes of Stigonematalean cyanobacteria (subsection V) and the evolution of oxygenic photosynthesis from prokaryotes to plastids.</title>
        <authorList>
            <person name="Dagan T."/>
            <person name="Roettger M."/>
            <person name="Stucken K."/>
            <person name="Landan G."/>
            <person name="Koch R."/>
            <person name="Major P."/>
            <person name="Gould S.B."/>
            <person name="Goremykin V.V."/>
            <person name="Rippka R."/>
            <person name="Tandeau de Marsac N."/>
            <person name="Gugger M."/>
            <person name="Lockhart P.J."/>
            <person name="Allen J.F."/>
            <person name="Brune I."/>
            <person name="Maus I."/>
            <person name="Puhler A."/>
            <person name="Martin W.F."/>
        </authorList>
    </citation>
    <scope>NUCLEOTIDE SEQUENCE [LARGE SCALE GENOMIC DNA]</scope>
    <source>
        <strain evidence="7 8">PCC 7110</strain>
    </source>
</reference>
<dbReference type="GO" id="GO:0031676">
    <property type="term" value="C:plasma membrane-derived thylakoid membrane"/>
    <property type="evidence" value="ECO:0007669"/>
    <property type="project" value="UniProtKB-SubCell"/>
</dbReference>
<evidence type="ECO:0000256" key="3">
    <source>
        <dbReference type="ARBA" id="ARBA00022991"/>
    </source>
</evidence>
<comment type="similarity">
    <text evidence="2">Belongs to the phycobiliprotein family.</text>
</comment>
<evidence type="ECO:0000256" key="4">
    <source>
        <dbReference type="ARBA" id="ARBA00023307"/>
    </source>
</evidence>
<evidence type="ECO:0000256" key="2">
    <source>
        <dbReference type="ARBA" id="ARBA00008182"/>
    </source>
</evidence>
<name>A0A139WPZ5_9CYAN</name>
<keyword evidence="4" id="KW-0089">Bile pigment</keyword>
<keyword evidence="5" id="KW-0175">Coiled coil</keyword>